<evidence type="ECO:0000313" key="1">
    <source>
        <dbReference type="EMBL" id="STZ01610.1"/>
    </source>
</evidence>
<organism evidence="1 2">
    <name type="scientific">Faucicola atlantae</name>
    <dbReference type="NCBI Taxonomy" id="34059"/>
    <lineage>
        <taxon>Bacteria</taxon>
        <taxon>Pseudomonadati</taxon>
        <taxon>Pseudomonadota</taxon>
        <taxon>Gammaproteobacteria</taxon>
        <taxon>Moraxellales</taxon>
        <taxon>Moraxellaceae</taxon>
        <taxon>Faucicola</taxon>
    </lineage>
</organism>
<reference evidence="1 2" key="1">
    <citation type="submission" date="2018-06" db="EMBL/GenBank/DDBJ databases">
        <authorList>
            <consortium name="Pathogen Informatics"/>
            <person name="Doyle S."/>
        </authorList>
    </citation>
    <scope>NUCLEOTIDE SEQUENCE [LARGE SCALE GENOMIC DNA]</scope>
    <source>
        <strain evidence="1 2">NCTC11091</strain>
    </source>
</reference>
<proteinExistence type="predicted"/>
<name>A0A378QME9_9GAMM</name>
<dbReference type="AlphaFoldDB" id="A0A378QME9"/>
<gene>
    <name evidence="1" type="ORF">NCTC11091_02082</name>
</gene>
<sequence length="30" mass="3437">MAIQVVINQRHLQIQLKPARDGMANGHQRL</sequence>
<dbReference type="Proteomes" id="UP000255193">
    <property type="component" value="Unassembled WGS sequence"/>
</dbReference>
<protein>
    <submittedName>
        <fullName evidence="1">Uncharacterized protein</fullName>
    </submittedName>
</protein>
<accession>A0A378QME9</accession>
<evidence type="ECO:0000313" key="2">
    <source>
        <dbReference type="Proteomes" id="UP000255193"/>
    </source>
</evidence>
<dbReference type="EMBL" id="UGQA01000003">
    <property type="protein sequence ID" value="STZ01610.1"/>
    <property type="molecule type" value="Genomic_DNA"/>
</dbReference>